<feature type="transmembrane region" description="Helical" evidence="1">
    <location>
        <begin position="186"/>
        <end position="205"/>
    </location>
</feature>
<feature type="transmembrane region" description="Helical" evidence="1">
    <location>
        <begin position="154"/>
        <end position="174"/>
    </location>
</feature>
<reference evidence="2" key="1">
    <citation type="submission" date="2020-05" db="EMBL/GenBank/DDBJ databases">
        <title>Mycena genomes resolve the evolution of fungal bioluminescence.</title>
        <authorList>
            <person name="Tsai I.J."/>
        </authorList>
    </citation>
    <scope>NUCLEOTIDE SEQUENCE</scope>
    <source>
        <strain evidence="2">CCC161011</strain>
    </source>
</reference>
<proteinExistence type="predicted"/>
<name>A0A8H7CXD7_9AGAR</name>
<gene>
    <name evidence="2" type="ORF">MVEN_01068600</name>
</gene>
<accession>A0A8H7CXD7</accession>
<evidence type="ECO:0000313" key="3">
    <source>
        <dbReference type="Proteomes" id="UP000620124"/>
    </source>
</evidence>
<dbReference type="EMBL" id="JACAZI010000008">
    <property type="protein sequence ID" value="KAF7353830.1"/>
    <property type="molecule type" value="Genomic_DNA"/>
</dbReference>
<keyword evidence="1 2" id="KW-0812">Transmembrane</keyword>
<feature type="transmembrane region" description="Helical" evidence="1">
    <location>
        <begin position="97"/>
        <end position="117"/>
    </location>
</feature>
<keyword evidence="1" id="KW-1133">Transmembrane helix</keyword>
<organism evidence="2 3">
    <name type="scientific">Mycena venus</name>
    <dbReference type="NCBI Taxonomy" id="2733690"/>
    <lineage>
        <taxon>Eukaryota</taxon>
        <taxon>Fungi</taxon>
        <taxon>Dikarya</taxon>
        <taxon>Basidiomycota</taxon>
        <taxon>Agaricomycotina</taxon>
        <taxon>Agaricomycetes</taxon>
        <taxon>Agaricomycetidae</taxon>
        <taxon>Agaricales</taxon>
        <taxon>Marasmiineae</taxon>
        <taxon>Mycenaceae</taxon>
        <taxon>Mycena</taxon>
    </lineage>
</organism>
<comment type="caution">
    <text evidence="2">The sequence shown here is derived from an EMBL/GenBank/DDBJ whole genome shotgun (WGS) entry which is preliminary data.</text>
</comment>
<dbReference type="AlphaFoldDB" id="A0A8H7CXD7"/>
<feature type="transmembrane region" description="Helical" evidence="1">
    <location>
        <begin position="35"/>
        <end position="58"/>
    </location>
</feature>
<sequence>MSYDSAFTGAAATSASILLYHALQKLYTAQRQRAWIITGFASALMTLCSAPFVLDLVWSRGDVRALHPRFHFAALTCRAFQGTLLADLIVGCRYYRSSVTICWGWIHHITYILLIQFVIQRQWAHIFCLALLMELPTSHLSLSFLHPRFRHDWLFCASFLVTRIIFHLFLFRAFCSPRGLATVQGSYLPALFLAVAFPGHVVWFIQSVRGAIRRGSQRRASISQVEKQQPDRTFCLDQTLVSATLASLDDASHGQWNHGNRVDVLLNAM</sequence>
<feature type="transmembrane region" description="Helical" evidence="1">
    <location>
        <begin position="123"/>
        <end position="142"/>
    </location>
</feature>
<keyword evidence="3" id="KW-1185">Reference proteome</keyword>
<protein>
    <submittedName>
        <fullName evidence="2">Putative transmembrane protein</fullName>
    </submittedName>
</protein>
<dbReference type="OrthoDB" id="341353at2759"/>
<dbReference type="Proteomes" id="UP000620124">
    <property type="component" value="Unassembled WGS sequence"/>
</dbReference>
<keyword evidence="1" id="KW-0472">Membrane</keyword>
<evidence type="ECO:0000256" key="1">
    <source>
        <dbReference type="SAM" id="Phobius"/>
    </source>
</evidence>
<feature type="transmembrane region" description="Helical" evidence="1">
    <location>
        <begin position="70"/>
        <end position="90"/>
    </location>
</feature>
<feature type="transmembrane region" description="Helical" evidence="1">
    <location>
        <begin position="6"/>
        <end position="23"/>
    </location>
</feature>
<evidence type="ECO:0000313" key="2">
    <source>
        <dbReference type="EMBL" id="KAF7353830.1"/>
    </source>
</evidence>